<dbReference type="STRING" id="943816.AN217_10160"/>
<name>A0A1H9NGV1_9ACTN</name>
<gene>
    <name evidence="3" type="ORF">SAMN05421870_101367</name>
</gene>
<proteinExistence type="predicted"/>
<evidence type="ECO:0000313" key="3">
    <source>
        <dbReference type="EMBL" id="SER34895.1"/>
    </source>
</evidence>
<accession>A0A1H9NGV1</accession>
<feature type="domain" description="ABC transporter" evidence="2">
    <location>
        <begin position="9"/>
        <end position="255"/>
    </location>
</feature>
<dbReference type="Pfam" id="PF00005">
    <property type="entry name" value="ABC_tran"/>
    <property type="match status" value="1"/>
</dbReference>
<dbReference type="EMBL" id="FOGO01000001">
    <property type="protein sequence ID" value="SER34895.1"/>
    <property type="molecule type" value="Genomic_DNA"/>
</dbReference>
<dbReference type="InterPro" id="IPR015854">
    <property type="entry name" value="ABC_transpr_LolD-like"/>
</dbReference>
<dbReference type="GO" id="GO:0005524">
    <property type="term" value="F:ATP binding"/>
    <property type="evidence" value="ECO:0007669"/>
    <property type="project" value="InterPro"/>
</dbReference>
<feature type="region of interest" description="Disordered" evidence="1">
    <location>
        <begin position="232"/>
        <end position="282"/>
    </location>
</feature>
<dbReference type="OrthoDB" id="3243210at2"/>
<evidence type="ECO:0000259" key="2">
    <source>
        <dbReference type="PROSITE" id="PS50893"/>
    </source>
</evidence>
<dbReference type="InterPro" id="IPR027417">
    <property type="entry name" value="P-loop_NTPase"/>
</dbReference>
<dbReference type="Gene3D" id="3.40.50.300">
    <property type="entry name" value="P-loop containing nucleotide triphosphate hydrolases"/>
    <property type="match status" value="1"/>
</dbReference>
<evidence type="ECO:0000256" key="1">
    <source>
        <dbReference type="SAM" id="MobiDB-lite"/>
    </source>
</evidence>
<dbReference type="SUPFAM" id="SSF52540">
    <property type="entry name" value="P-loop containing nucleoside triphosphate hydrolases"/>
    <property type="match status" value="1"/>
</dbReference>
<reference evidence="4" key="1">
    <citation type="submission" date="2016-10" db="EMBL/GenBank/DDBJ databases">
        <authorList>
            <person name="Varghese N."/>
            <person name="Submissions S."/>
        </authorList>
    </citation>
    <scope>NUCLEOTIDE SEQUENCE [LARGE SCALE GENOMIC DNA]</scope>
    <source>
        <strain evidence="4">CGMCC 4.6825</strain>
    </source>
</reference>
<dbReference type="PROSITE" id="PS50893">
    <property type="entry name" value="ABC_TRANSPORTER_2"/>
    <property type="match status" value="1"/>
</dbReference>
<protein>
    <submittedName>
        <fullName evidence="3">ABC transporter</fullName>
    </submittedName>
</protein>
<dbReference type="PANTHER" id="PTHR24220">
    <property type="entry name" value="IMPORT ATP-BINDING PROTEIN"/>
    <property type="match status" value="1"/>
</dbReference>
<dbReference type="AlphaFoldDB" id="A0A1H9NGV1"/>
<keyword evidence="4" id="KW-1185">Reference proteome</keyword>
<dbReference type="GO" id="GO:0016887">
    <property type="term" value="F:ATP hydrolysis activity"/>
    <property type="evidence" value="ECO:0007669"/>
    <property type="project" value="InterPro"/>
</dbReference>
<evidence type="ECO:0000313" key="4">
    <source>
        <dbReference type="Proteomes" id="UP000182841"/>
    </source>
</evidence>
<dbReference type="GO" id="GO:0005886">
    <property type="term" value="C:plasma membrane"/>
    <property type="evidence" value="ECO:0007669"/>
    <property type="project" value="TreeGrafter"/>
</dbReference>
<sequence length="282" mass="29246">MAHRRGAAVSAVDFGLTGPRGPVFDRVGFIAGAGSLIAVTGPSGSGRTCLLLALTGRMKAGRGHAEVAGHPLPKRLAAVRRITALGPVPGVNDLDPALTVTEQLRERVLLQRRFGSPLRALLRSRRERAAASRERLEAALDAAGLDLDALPRGGRTAVRDLGRLEELRLSMALALLGEPRLVAVDDVDLKLSEAERAAAWELLRAVADSGTTVLAVCSEPPPEGAVVVRTGAAHRDGAPTGPDGTGRSGDTHEAAGAAGAADDNEDDEKERAEDALAEASRA</sequence>
<dbReference type="RefSeq" id="WP_074998752.1">
    <property type="nucleotide sequence ID" value="NZ_FOGO01000001.1"/>
</dbReference>
<dbReference type="GO" id="GO:0022857">
    <property type="term" value="F:transmembrane transporter activity"/>
    <property type="evidence" value="ECO:0007669"/>
    <property type="project" value="TreeGrafter"/>
</dbReference>
<dbReference type="InterPro" id="IPR003439">
    <property type="entry name" value="ABC_transporter-like_ATP-bd"/>
</dbReference>
<organism evidence="3 4">
    <name type="scientific">Streptomyces qinglanensis</name>
    <dbReference type="NCBI Taxonomy" id="943816"/>
    <lineage>
        <taxon>Bacteria</taxon>
        <taxon>Bacillati</taxon>
        <taxon>Actinomycetota</taxon>
        <taxon>Actinomycetes</taxon>
        <taxon>Kitasatosporales</taxon>
        <taxon>Streptomycetaceae</taxon>
        <taxon>Streptomyces</taxon>
    </lineage>
</organism>
<dbReference type="Proteomes" id="UP000182841">
    <property type="component" value="Unassembled WGS sequence"/>
</dbReference>
<feature type="compositionally biased region" description="Basic and acidic residues" evidence="1">
    <location>
        <begin position="269"/>
        <end position="282"/>
    </location>
</feature>